<dbReference type="Proteomes" id="UP000186657">
    <property type="component" value="Unassembled WGS sequence"/>
</dbReference>
<evidence type="ECO:0000313" key="1">
    <source>
        <dbReference type="EMBL" id="OLT62889.1"/>
    </source>
</evidence>
<reference evidence="1 2" key="1">
    <citation type="submission" date="2016-10" db="EMBL/GenBank/DDBJ databases">
        <title>Comparative genomics uncovers the prolific and rare metabolic potential of the cyanobacterial genus Moorea.</title>
        <authorList>
            <person name="Leao T."/>
            <person name="Castelao G."/>
            <person name="Korobeynikov A."/>
            <person name="Monroe E.A."/>
            <person name="Podell S."/>
            <person name="Glukhov E."/>
            <person name="Allen E."/>
            <person name="Gerwick W.H."/>
            <person name="Gerwick L."/>
        </authorList>
    </citation>
    <scope>NUCLEOTIDE SEQUENCE [LARGE SCALE GENOMIC DNA]</scope>
    <source>
        <strain evidence="1 2">PNG5-198</strain>
    </source>
</reference>
<sequence length="60" mass="6888">MWKLIDDLLELSRVSGDPMEQRFILPFRPSQIIRYNNSIASSPLHLKTIAITTDIMISNS</sequence>
<gene>
    <name evidence="1" type="ORF">BJP37_31505</name>
</gene>
<organism evidence="1 2">
    <name type="scientific">Moorena bouillonii PNG</name>
    <dbReference type="NCBI Taxonomy" id="568701"/>
    <lineage>
        <taxon>Bacteria</taxon>
        <taxon>Bacillati</taxon>
        <taxon>Cyanobacteriota</taxon>
        <taxon>Cyanophyceae</taxon>
        <taxon>Coleofasciculales</taxon>
        <taxon>Coleofasciculaceae</taxon>
        <taxon>Moorena</taxon>
    </lineage>
</organism>
<name>A0A1U7NAD0_9CYAN</name>
<comment type="caution">
    <text evidence="1">The sequence shown here is derived from an EMBL/GenBank/DDBJ whole genome shotgun (WGS) entry which is preliminary data.</text>
</comment>
<dbReference type="EMBL" id="MKZS01000001">
    <property type="protein sequence ID" value="OLT62889.1"/>
    <property type="molecule type" value="Genomic_DNA"/>
</dbReference>
<proteinExistence type="predicted"/>
<protein>
    <submittedName>
        <fullName evidence="1">Uncharacterized protein</fullName>
    </submittedName>
</protein>
<dbReference type="AlphaFoldDB" id="A0A1U7NAD0"/>
<evidence type="ECO:0000313" key="2">
    <source>
        <dbReference type="Proteomes" id="UP000186657"/>
    </source>
</evidence>
<dbReference type="RefSeq" id="WP_075905369.1">
    <property type="nucleotide sequence ID" value="NZ_MKZS01000001.1"/>
</dbReference>
<accession>A0A1U7NAD0</accession>
<keyword evidence="2" id="KW-1185">Reference proteome</keyword>